<name>A0A182E7B3_ONCOC</name>
<keyword evidence="7 16" id="KW-0444">Lipid biosynthesis</keyword>
<feature type="transmembrane region" description="Helical" evidence="16">
    <location>
        <begin position="114"/>
        <end position="137"/>
    </location>
</feature>
<evidence type="ECO:0000256" key="7">
    <source>
        <dbReference type="ARBA" id="ARBA00022516"/>
    </source>
</evidence>
<evidence type="ECO:0000256" key="13">
    <source>
        <dbReference type="ARBA" id="ARBA00023136"/>
    </source>
</evidence>
<evidence type="ECO:0000256" key="8">
    <source>
        <dbReference type="ARBA" id="ARBA00022679"/>
    </source>
</evidence>
<evidence type="ECO:0000256" key="6">
    <source>
        <dbReference type="ARBA" id="ARBA00012487"/>
    </source>
</evidence>
<evidence type="ECO:0000256" key="11">
    <source>
        <dbReference type="ARBA" id="ARBA00022989"/>
    </source>
</evidence>
<evidence type="ECO:0000256" key="9">
    <source>
        <dbReference type="ARBA" id="ARBA00022692"/>
    </source>
</evidence>
<dbReference type="UniPathway" id="UPA00557">
    <property type="reaction ID" value="UER00614"/>
</dbReference>
<feature type="transmembrane region" description="Helical" evidence="16">
    <location>
        <begin position="280"/>
        <end position="303"/>
    </location>
</feature>
<evidence type="ECO:0000256" key="17">
    <source>
        <dbReference type="RuleBase" id="RU003938"/>
    </source>
</evidence>
<dbReference type="PROSITE" id="PS01315">
    <property type="entry name" value="CDS"/>
    <property type="match status" value="1"/>
</dbReference>
<dbReference type="InterPro" id="IPR000374">
    <property type="entry name" value="PC_trans"/>
</dbReference>
<feature type="compositionally biased region" description="Basic and acidic residues" evidence="18">
    <location>
        <begin position="1"/>
        <end position="16"/>
    </location>
</feature>
<keyword evidence="9 16" id="KW-0812">Transmembrane</keyword>
<feature type="compositionally biased region" description="Polar residues" evidence="18">
    <location>
        <begin position="19"/>
        <end position="31"/>
    </location>
</feature>
<comment type="pathway">
    <text evidence="4">Lipid metabolism.</text>
</comment>
<feature type="transmembrane region" description="Helical" evidence="16">
    <location>
        <begin position="179"/>
        <end position="203"/>
    </location>
</feature>
<feature type="region of interest" description="Disordered" evidence="18">
    <location>
        <begin position="1"/>
        <end position="49"/>
    </location>
</feature>
<evidence type="ECO:0000256" key="15">
    <source>
        <dbReference type="ARBA" id="ARBA00023264"/>
    </source>
</evidence>
<feature type="transmembrane region" description="Helical" evidence="16">
    <location>
        <begin position="215"/>
        <end position="236"/>
    </location>
</feature>
<sequence>MMEEKSIRQRKVETIGRSDPSSGDVSFTLQKTDVRATSDESDADGLIDGESTKATEKVSQLTKDLPQGSDHLGTLIDPILSPLPPRWRNWIVRGIFSIIMVSLFSVIIKMGATWLMALVFVIQFWCFYEIITIGLAIYRLYSLPWFRALSWYFLLSSNYFFFGESLIDYWGILLRKDQFLHFLVAHHRLISFSLYCIGFVWFVLSLRKGYYLRQFSLFAWSHVTLLLIVSQSFLIIQNIFQGLIWFLVPVSMVICCDIMSYVFGFFFGKTPLIKLSPKKTWEGFIGGGISTVVFGLILSYCLLHHPFFVCPLEDYTVENYNCTIPSSFVLREFHVARPLSIILQLMQKPPTFQIYPFLLHTIVMGLFASILGPFGGFFASGFKRAFKIKDFGDVIPGHGGLVDRFDCQLLMGTFVNVYIHTFIKVPNPSKLLQQIFWLPVDEQLYIFQSLREHLFHEGLLDT</sequence>
<dbReference type="STRING" id="42157.A0A182E7B3"/>
<evidence type="ECO:0000256" key="5">
    <source>
        <dbReference type="ARBA" id="ARBA00010185"/>
    </source>
</evidence>
<dbReference type="PANTHER" id="PTHR13773:SF8">
    <property type="entry name" value="PHOSPHATIDATE CYTIDYLYLTRANSFERASE, PHOTORECEPTOR-SPECIFIC"/>
    <property type="match status" value="1"/>
</dbReference>
<keyword evidence="14 16" id="KW-0594">Phospholipid biosynthesis</keyword>
<evidence type="ECO:0000256" key="3">
    <source>
        <dbReference type="ARBA" id="ARBA00005119"/>
    </source>
</evidence>
<reference evidence="19 20" key="2">
    <citation type="submission" date="2018-08" db="EMBL/GenBank/DDBJ databases">
        <authorList>
            <person name="Laetsch R D."/>
            <person name="Stevens L."/>
            <person name="Kumar S."/>
            <person name="Blaxter L. M."/>
        </authorList>
    </citation>
    <scope>NUCLEOTIDE SEQUENCE [LARGE SCALE GENOMIC DNA]</scope>
</reference>
<feature type="transmembrane region" description="Helical" evidence="16">
    <location>
        <begin position="90"/>
        <end position="108"/>
    </location>
</feature>
<dbReference type="PANTHER" id="PTHR13773">
    <property type="entry name" value="PHOSPHATIDATE CYTIDYLYLTRANSFERASE"/>
    <property type="match status" value="1"/>
</dbReference>
<keyword evidence="20" id="KW-1185">Reference proteome</keyword>
<evidence type="ECO:0000256" key="1">
    <source>
        <dbReference type="ARBA" id="ARBA00001698"/>
    </source>
</evidence>
<dbReference type="PIRSF" id="PIRSF018269">
    <property type="entry name" value="PC_trans_euk"/>
    <property type="match status" value="1"/>
</dbReference>
<accession>A0A182E7B3</accession>
<proteinExistence type="inferred from homology"/>
<protein>
    <recommendedName>
        <fullName evidence="6 16">Phosphatidate cytidylyltransferase</fullName>
        <ecNumber evidence="6 16">2.7.7.41</ecNumber>
    </recommendedName>
</protein>
<dbReference type="WBParaSite" id="nOo.2.0.1.t03904-RA">
    <property type="protein sequence ID" value="nOo.2.0.1.t03904-RA"/>
    <property type="gene ID" value="nOo.2.0.1.g03904"/>
</dbReference>
<dbReference type="Proteomes" id="UP000271087">
    <property type="component" value="Unassembled WGS sequence"/>
</dbReference>
<evidence type="ECO:0000256" key="10">
    <source>
        <dbReference type="ARBA" id="ARBA00022695"/>
    </source>
</evidence>
<dbReference type="AlphaFoldDB" id="A0A182E7B3"/>
<dbReference type="OrthoDB" id="10260889at2759"/>
<keyword evidence="15 16" id="KW-1208">Phospholipid metabolism</keyword>
<dbReference type="GO" id="GO:0016024">
    <property type="term" value="P:CDP-diacylglycerol biosynthetic process"/>
    <property type="evidence" value="ECO:0007669"/>
    <property type="project" value="UniProtKB-UniRule"/>
</dbReference>
<comment type="subcellular location">
    <subcellularLocation>
        <location evidence="2">Membrane</location>
        <topology evidence="2">Multi-pass membrane protein</topology>
    </subcellularLocation>
</comment>
<keyword evidence="12 16" id="KW-0443">Lipid metabolism</keyword>
<keyword evidence="11 16" id="KW-1133">Transmembrane helix</keyword>
<dbReference type="GO" id="GO:0005789">
    <property type="term" value="C:endoplasmic reticulum membrane"/>
    <property type="evidence" value="ECO:0007669"/>
    <property type="project" value="TreeGrafter"/>
</dbReference>
<dbReference type="GO" id="GO:0004605">
    <property type="term" value="F:phosphatidate cytidylyltransferase activity"/>
    <property type="evidence" value="ECO:0007669"/>
    <property type="project" value="UniProtKB-UniRule"/>
</dbReference>
<dbReference type="EC" id="2.7.7.41" evidence="6 16"/>
<organism evidence="21">
    <name type="scientific">Onchocerca ochengi</name>
    <name type="common">Filarial nematode worm</name>
    <dbReference type="NCBI Taxonomy" id="42157"/>
    <lineage>
        <taxon>Eukaryota</taxon>
        <taxon>Metazoa</taxon>
        <taxon>Ecdysozoa</taxon>
        <taxon>Nematoda</taxon>
        <taxon>Chromadorea</taxon>
        <taxon>Rhabditida</taxon>
        <taxon>Spirurina</taxon>
        <taxon>Spiruromorpha</taxon>
        <taxon>Filarioidea</taxon>
        <taxon>Onchocercidae</taxon>
        <taxon>Onchocerca</taxon>
    </lineage>
</organism>
<evidence type="ECO:0000256" key="14">
    <source>
        <dbReference type="ARBA" id="ARBA00023209"/>
    </source>
</evidence>
<evidence type="ECO:0000256" key="16">
    <source>
        <dbReference type="PIRNR" id="PIRNR018269"/>
    </source>
</evidence>
<comment type="similarity">
    <text evidence="5 16 17">Belongs to the CDS family.</text>
</comment>
<reference evidence="21" key="1">
    <citation type="submission" date="2016-06" db="UniProtKB">
        <authorList>
            <consortium name="WormBaseParasite"/>
        </authorList>
    </citation>
    <scope>IDENTIFICATION</scope>
</reference>
<feature type="transmembrane region" description="Helical" evidence="16">
    <location>
        <begin position="354"/>
        <end position="379"/>
    </location>
</feature>
<comment type="pathway">
    <text evidence="3 16 17">Phospholipid metabolism; CDP-diacylglycerol biosynthesis; CDP-diacylglycerol from sn-glycerol 3-phosphate: step 3/3.</text>
</comment>
<evidence type="ECO:0000313" key="21">
    <source>
        <dbReference type="WBParaSite" id="nOo.2.0.1.t03904-RA"/>
    </source>
</evidence>
<evidence type="ECO:0000256" key="4">
    <source>
        <dbReference type="ARBA" id="ARBA00005189"/>
    </source>
</evidence>
<evidence type="ECO:0000313" key="20">
    <source>
        <dbReference type="Proteomes" id="UP000271087"/>
    </source>
</evidence>
<keyword evidence="13 16" id="KW-0472">Membrane</keyword>
<dbReference type="Pfam" id="PF01148">
    <property type="entry name" value="CTP_transf_1"/>
    <property type="match status" value="1"/>
</dbReference>
<keyword evidence="8 16" id="KW-0808">Transferase</keyword>
<keyword evidence="10 16" id="KW-0548">Nucleotidyltransferase</keyword>
<gene>
    <name evidence="19" type="ORF">NOO_LOCUS3904</name>
</gene>
<comment type="catalytic activity">
    <reaction evidence="1 16 17">
        <text>a 1,2-diacyl-sn-glycero-3-phosphate + CTP + H(+) = a CDP-1,2-diacyl-sn-glycerol + diphosphate</text>
        <dbReference type="Rhea" id="RHEA:16229"/>
        <dbReference type="ChEBI" id="CHEBI:15378"/>
        <dbReference type="ChEBI" id="CHEBI:33019"/>
        <dbReference type="ChEBI" id="CHEBI:37563"/>
        <dbReference type="ChEBI" id="CHEBI:58332"/>
        <dbReference type="ChEBI" id="CHEBI:58608"/>
        <dbReference type="EC" id="2.7.7.41"/>
    </reaction>
</comment>
<evidence type="ECO:0000313" key="19">
    <source>
        <dbReference type="EMBL" id="VDK70986.1"/>
    </source>
</evidence>
<dbReference type="InterPro" id="IPR016720">
    <property type="entry name" value="PC_Trfase_euk"/>
</dbReference>
<evidence type="ECO:0000256" key="18">
    <source>
        <dbReference type="SAM" id="MobiDB-lite"/>
    </source>
</evidence>
<feature type="transmembrane region" description="Helical" evidence="16">
    <location>
        <begin position="149"/>
        <end position="167"/>
    </location>
</feature>
<dbReference type="EMBL" id="UYRW01000805">
    <property type="protein sequence ID" value="VDK70986.1"/>
    <property type="molecule type" value="Genomic_DNA"/>
</dbReference>
<feature type="transmembrane region" description="Helical" evidence="16">
    <location>
        <begin position="242"/>
        <end position="268"/>
    </location>
</feature>
<evidence type="ECO:0000256" key="2">
    <source>
        <dbReference type="ARBA" id="ARBA00004141"/>
    </source>
</evidence>
<evidence type="ECO:0000256" key="12">
    <source>
        <dbReference type="ARBA" id="ARBA00023098"/>
    </source>
</evidence>